<dbReference type="WBParaSite" id="nOo.2.0.1.t03070-RA">
    <property type="protein sequence ID" value="nOo.2.0.1.t03070-RA"/>
    <property type="gene ID" value="nOo.2.0.1.g03070"/>
</dbReference>
<dbReference type="Proteomes" id="UP000271087">
    <property type="component" value="Unassembled WGS sequence"/>
</dbReference>
<dbReference type="GO" id="GO:0016787">
    <property type="term" value="F:hydrolase activity"/>
    <property type="evidence" value="ECO:0007669"/>
    <property type="project" value="UniProtKB-KW"/>
</dbReference>
<keyword evidence="1" id="KW-0233">DNA recombination</keyword>
<reference evidence="5" key="1">
    <citation type="submission" date="2016-06" db="UniProtKB">
        <authorList>
            <consortium name="WormBaseParasite"/>
        </authorList>
    </citation>
    <scope>IDENTIFICATION</scope>
</reference>
<evidence type="ECO:0000313" key="3">
    <source>
        <dbReference type="EMBL" id="VDK67836.1"/>
    </source>
</evidence>
<keyword evidence="1" id="KW-0347">Helicase</keyword>
<evidence type="ECO:0000256" key="1">
    <source>
        <dbReference type="RuleBase" id="RU363044"/>
    </source>
</evidence>
<reference evidence="3 4" key="2">
    <citation type="submission" date="2018-08" db="EMBL/GenBank/DDBJ databases">
        <authorList>
            <person name="Laetsch R D."/>
            <person name="Stevens L."/>
            <person name="Kumar S."/>
            <person name="Blaxter L. M."/>
        </authorList>
    </citation>
    <scope>NUCLEOTIDE SEQUENCE [LARGE SCALE GENOMIC DNA]</scope>
</reference>
<sequence length="352" mass="40642">MPSDTHKIVIYADNTPVGEHVRRFNAPTINEMAIIIVGDQFQPKDIVIHRRNDQLIKIAETHRRNDTLQYPIIFWNGANECRFSIVMISPISGEETNKKCSAVNYHSYRLMIRENEENHILKVSSIYHGYVCKNRNRTFDIHPFESDQDECTMAHKKPGKDLDQSLQNLHGNTRPFGNSLMSFADFRQTLRIIPRSTSANQIIVCLKYSSLWRHLKTLKLTTNRRVQLQNSRSTGIFSHQLLKIRDGNVPIDLTSGRISLSHNFCNLVASKKKELVEKVFPDIQTNYKNHYWLSERAILAAKNKEVDEFSNIIQSNIQSEEVTKKSVDIVMEADEAVNYHTEYLNSLDLPGM</sequence>
<keyword evidence="1" id="KW-0234">DNA repair</keyword>
<dbReference type="GO" id="GO:0006281">
    <property type="term" value="P:DNA repair"/>
    <property type="evidence" value="ECO:0007669"/>
    <property type="project" value="UniProtKB-KW"/>
</dbReference>
<dbReference type="EC" id="5.6.2.3" evidence="1"/>
<dbReference type="GO" id="GO:0006310">
    <property type="term" value="P:DNA recombination"/>
    <property type="evidence" value="ECO:0007669"/>
    <property type="project" value="UniProtKB-KW"/>
</dbReference>
<comment type="similarity">
    <text evidence="1">Belongs to the helicase family.</text>
</comment>
<dbReference type="EMBL" id="UYRW01000549">
    <property type="protein sequence ID" value="VDK67836.1"/>
    <property type="molecule type" value="Genomic_DNA"/>
</dbReference>
<dbReference type="GO" id="GO:0005524">
    <property type="term" value="F:ATP binding"/>
    <property type="evidence" value="ECO:0007669"/>
    <property type="project" value="UniProtKB-KW"/>
</dbReference>
<dbReference type="GO" id="GO:0043139">
    <property type="term" value="F:5'-3' DNA helicase activity"/>
    <property type="evidence" value="ECO:0007669"/>
    <property type="project" value="UniProtKB-EC"/>
</dbReference>
<keyword evidence="1" id="KW-0227">DNA damage</keyword>
<dbReference type="AlphaFoldDB" id="A0A182E4Z6"/>
<dbReference type="GO" id="GO:0000723">
    <property type="term" value="P:telomere maintenance"/>
    <property type="evidence" value="ECO:0007669"/>
    <property type="project" value="InterPro"/>
</dbReference>
<evidence type="ECO:0000313" key="4">
    <source>
        <dbReference type="Proteomes" id="UP000271087"/>
    </source>
</evidence>
<evidence type="ECO:0000313" key="5">
    <source>
        <dbReference type="WBParaSite" id="nOo.2.0.1.t03070-RA"/>
    </source>
</evidence>
<keyword evidence="1" id="KW-0547">Nucleotide-binding</keyword>
<gene>
    <name evidence="3" type="ORF">NOO_LOCUS3070</name>
</gene>
<feature type="domain" description="DNA helicase Pif1-like DEAD-box helicase" evidence="2">
    <location>
        <begin position="149"/>
        <end position="250"/>
    </location>
</feature>
<dbReference type="Pfam" id="PF05970">
    <property type="entry name" value="PIF1"/>
    <property type="match status" value="1"/>
</dbReference>
<accession>A0A182E4Z6</accession>
<dbReference type="OrthoDB" id="272985at2759"/>
<evidence type="ECO:0000259" key="2">
    <source>
        <dbReference type="Pfam" id="PF05970"/>
    </source>
</evidence>
<keyword evidence="4" id="KW-1185">Reference proteome</keyword>
<dbReference type="PANTHER" id="PTHR10492:SF57">
    <property type="entry name" value="ATP-DEPENDENT DNA HELICASE"/>
    <property type="match status" value="1"/>
</dbReference>
<dbReference type="PANTHER" id="PTHR10492">
    <property type="match status" value="1"/>
</dbReference>
<comment type="cofactor">
    <cofactor evidence="1">
        <name>Mg(2+)</name>
        <dbReference type="ChEBI" id="CHEBI:18420"/>
    </cofactor>
</comment>
<organism evidence="5">
    <name type="scientific">Onchocerca ochengi</name>
    <name type="common">Filarial nematode worm</name>
    <dbReference type="NCBI Taxonomy" id="42157"/>
    <lineage>
        <taxon>Eukaryota</taxon>
        <taxon>Metazoa</taxon>
        <taxon>Ecdysozoa</taxon>
        <taxon>Nematoda</taxon>
        <taxon>Chromadorea</taxon>
        <taxon>Rhabditida</taxon>
        <taxon>Spirurina</taxon>
        <taxon>Spiruromorpha</taxon>
        <taxon>Filarioidea</taxon>
        <taxon>Onchocercidae</taxon>
        <taxon>Onchocerca</taxon>
    </lineage>
</organism>
<dbReference type="STRING" id="42157.A0A182E4Z6"/>
<keyword evidence="1" id="KW-0067">ATP-binding</keyword>
<keyword evidence="1" id="KW-0378">Hydrolase</keyword>
<name>A0A182E4Z6_ONCOC</name>
<protein>
    <recommendedName>
        <fullName evidence="1">ATP-dependent DNA helicase</fullName>
        <ecNumber evidence="1">5.6.2.3</ecNumber>
    </recommendedName>
</protein>
<comment type="catalytic activity">
    <reaction evidence="1">
        <text>ATP + H2O = ADP + phosphate + H(+)</text>
        <dbReference type="Rhea" id="RHEA:13065"/>
        <dbReference type="ChEBI" id="CHEBI:15377"/>
        <dbReference type="ChEBI" id="CHEBI:15378"/>
        <dbReference type="ChEBI" id="CHEBI:30616"/>
        <dbReference type="ChEBI" id="CHEBI:43474"/>
        <dbReference type="ChEBI" id="CHEBI:456216"/>
        <dbReference type="EC" id="5.6.2.3"/>
    </reaction>
</comment>
<dbReference type="InterPro" id="IPR010285">
    <property type="entry name" value="DNA_helicase_pif1-like_DEAD"/>
</dbReference>
<proteinExistence type="inferred from homology"/>